<dbReference type="NCBIfam" id="TIGR00107">
    <property type="entry name" value="deoD"/>
    <property type="match status" value="1"/>
</dbReference>
<dbReference type="GO" id="GO:0004850">
    <property type="term" value="F:uridine phosphorylase activity"/>
    <property type="evidence" value="ECO:0007669"/>
    <property type="project" value="UniProtKB-EC"/>
</dbReference>
<feature type="binding site" description="in other chain" evidence="5">
    <location>
        <begin position="87"/>
        <end position="90"/>
    </location>
    <ligand>
        <name>phosphate</name>
        <dbReference type="ChEBI" id="CHEBI:43474"/>
        <note>ligand shared between dimeric partners</note>
    </ligand>
</feature>
<comment type="catalytic activity">
    <reaction evidence="5">
        <text>a purine D-ribonucleoside + phosphate = a purine nucleobase + alpha-D-ribose 1-phosphate</text>
        <dbReference type="Rhea" id="RHEA:19805"/>
        <dbReference type="ChEBI" id="CHEBI:26386"/>
        <dbReference type="ChEBI" id="CHEBI:43474"/>
        <dbReference type="ChEBI" id="CHEBI:57720"/>
        <dbReference type="ChEBI" id="CHEBI:142355"/>
        <dbReference type="EC" id="2.4.2.1"/>
    </reaction>
</comment>
<evidence type="ECO:0000256" key="2">
    <source>
        <dbReference type="ARBA" id="ARBA00022676"/>
    </source>
</evidence>
<comment type="function">
    <text evidence="5">Catalyzes the reversible phosphorolytic breakdown of the N-glycosidic bond in the beta-(deoxy)ribonucleoside molecules, with the formation of the corresponding free purine bases and pentose-1-phosphate.</text>
</comment>
<comment type="subunit">
    <text evidence="5">Homohexamer; trimer of homodimers.</text>
</comment>
<dbReference type="EMBL" id="MSZX01000009">
    <property type="protein sequence ID" value="OPA75165.1"/>
    <property type="molecule type" value="Genomic_DNA"/>
</dbReference>
<evidence type="ECO:0000259" key="6">
    <source>
        <dbReference type="Pfam" id="PF01048"/>
    </source>
</evidence>
<reference evidence="7 8" key="1">
    <citation type="submission" date="2017-01" db="EMBL/GenBank/DDBJ databases">
        <title>Genome analysis of Paenibacillus selenitrireducens ES3-24.</title>
        <authorList>
            <person name="Xu D."/>
            <person name="Yao R."/>
            <person name="Zheng S."/>
        </authorList>
    </citation>
    <scope>NUCLEOTIDE SEQUENCE [LARGE SCALE GENOMIC DNA]</scope>
    <source>
        <strain evidence="7 8">ES3-24</strain>
    </source>
</reference>
<gene>
    <name evidence="5" type="primary">deoD</name>
    <name evidence="7" type="ORF">BVG16_21395</name>
</gene>
<dbReference type="PANTHER" id="PTHR43691">
    <property type="entry name" value="URIDINE PHOSPHORYLASE"/>
    <property type="match status" value="1"/>
</dbReference>
<feature type="site" description="Important for catalytic activity" evidence="5">
    <location>
        <position position="217"/>
    </location>
</feature>
<evidence type="ECO:0000256" key="4">
    <source>
        <dbReference type="ARBA" id="ARBA00048447"/>
    </source>
</evidence>
<organism evidence="7 8">
    <name type="scientific">Paenibacillus selenitireducens</name>
    <dbReference type="NCBI Taxonomy" id="1324314"/>
    <lineage>
        <taxon>Bacteria</taxon>
        <taxon>Bacillati</taxon>
        <taxon>Bacillota</taxon>
        <taxon>Bacilli</taxon>
        <taxon>Bacillales</taxon>
        <taxon>Paenibacillaceae</taxon>
        <taxon>Paenibacillus</taxon>
    </lineage>
</organism>
<protein>
    <recommendedName>
        <fullName evidence="5">Purine nucleoside phosphorylase DeoD-type</fullName>
        <shortName evidence="5">PNP</shortName>
        <ecNumber evidence="5">2.4.2.1</ecNumber>
    </recommendedName>
</protein>
<dbReference type="InterPro" id="IPR000845">
    <property type="entry name" value="Nucleoside_phosphorylase_d"/>
</dbReference>
<keyword evidence="3 5" id="KW-0808">Transferase</keyword>
<comment type="catalytic activity">
    <reaction evidence="5">
        <text>a purine 2'-deoxy-D-ribonucleoside + phosphate = a purine nucleobase + 2-deoxy-alpha-D-ribose 1-phosphate</text>
        <dbReference type="Rhea" id="RHEA:36431"/>
        <dbReference type="ChEBI" id="CHEBI:26386"/>
        <dbReference type="ChEBI" id="CHEBI:43474"/>
        <dbReference type="ChEBI" id="CHEBI:57259"/>
        <dbReference type="ChEBI" id="CHEBI:142361"/>
        <dbReference type="EC" id="2.4.2.1"/>
    </reaction>
</comment>
<dbReference type="PROSITE" id="PS01232">
    <property type="entry name" value="PNP_UDP_1"/>
    <property type="match status" value="1"/>
</dbReference>
<dbReference type="Gene3D" id="3.40.50.1580">
    <property type="entry name" value="Nucleoside phosphorylase domain"/>
    <property type="match status" value="1"/>
</dbReference>
<dbReference type="HAMAP" id="MF_01627">
    <property type="entry name" value="Pur_nucleosid_phosp"/>
    <property type="match status" value="1"/>
</dbReference>
<dbReference type="AlphaFoldDB" id="A0A1T2X5T2"/>
<feature type="binding site" evidence="5">
    <location>
        <position position="43"/>
    </location>
    <ligand>
        <name>phosphate</name>
        <dbReference type="ChEBI" id="CHEBI:43474"/>
        <note>ligand shared between dimeric partners</note>
    </ligand>
</feature>
<dbReference type="GO" id="GO:0005829">
    <property type="term" value="C:cytosol"/>
    <property type="evidence" value="ECO:0007669"/>
    <property type="project" value="TreeGrafter"/>
</dbReference>
<dbReference type="OrthoDB" id="9782889at2"/>
<feature type="binding site" evidence="5">
    <location>
        <position position="4"/>
    </location>
    <ligand>
        <name>a purine D-ribonucleoside</name>
        <dbReference type="ChEBI" id="CHEBI:142355"/>
        <note>ligand shared between dimeric partners</note>
    </ligand>
</feature>
<keyword evidence="8" id="KW-1185">Reference proteome</keyword>
<dbReference type="PANTHER" id="PTHR43691:SF11">
    <property type="entry name" value="FI09636P-RELATED"/>
    <property type="match status" value="1"/>
</dbReference>
<dbReference type="InterPro" id="IPR018016">
    <property type="entry name" value="Nucleoside_phosphorylase_CS"/>
</dbReference>
<comment type="similarity">
    <text evidence="1 5">Belongs to the PNP/UDP phosphorylase family.</text>
</comment>
<comment type="catalytic activity">
    <reaction evidence="4">
        <text>uridine + phosphate = alpha-D-ribose 1-phosphate + uracil</text>
        <dbReference type="Rhea" id="RHEA:24388"/>
        <dbReference type="ChEBI" id="CHEBI:16704"/>
        <dbReference type="ChEBI" id="CHEBI:17568"/>
        <dbReference type="ChEBI" id="CHEBI:43474"/>
        <dbReference type="ChEBI" id="CHEBI:57720"/>
        <dbReference type="EC" id="2.4.2.3"/>
    </reaction>
</comment>
<comment type="caution">
    <text evidence="7">The sequence shown here is derived from an EMBL/GenBank/DDBJ whole genome shotgun (WGS) entry which is preliminary data.</text>
</comment>
<dbReference type="EC" id="2.4.2.1" evidence="5"/>
<sequence>MSVHIGASPSDIAESILLPGDPIRAKFIADTFLEEAYCYNGVRGMLGYTGFYKGNRVSVQGTGMGIPSMSIYAHELIQEYGVKNMIRVGTCGAIQKGVQLREIVLAMSASTNSAVNQRRFKGIDFAPTANFHFLKRAYDLSQEKKMSVRVGNVMTTDTFYINDREEIQLWADYQMLALEMETAELYTLATRYHVNALSILTVSNHVLTGEVTMAEERESTFTEMIELALDVAITAGRQ</sequence>
<feature type="binding site" description="in other chain" evidence="5">
    <location>
        <begin position="179"/>
        <end position="181"/>
    </location>
    <ligand>
        <name>a purine D-ribonucleoside</name>
        <dbReference type="ChEBI" id="CHEBI:142355"/>
        <note>ligand shared between dimeric partners</note>
    </ligand>
</feature>
<accession>A0A1T2X5T2</accession>
<name>A0A1T2X5T2_9BACL</name>
<feature type="binding site" description="in other chain" evidence="5">
    <location>
        <position position="20"/>
    </location>
    <ligand>
        <name>phosphate</name>
        <dbReference type="ChEBI" id="CHEBI:43474"/>
        <note>ligand shared between dimeric partners</note>
    </ligand>
</feature>
<evidence type="ECO:0000313" key="7">
    <source>
        <dbReference type="EMBL" id="OPA75165.1"/>
    </source>
</evidence>
<dbReference type="STRING" id="1324314.BVG16_21395"/>
<dbReference type="CDD" id="cd09006">
    <property type="entry name" value="PNP_EcPNPI-like"/>
    <property type="match status" value="1"/>
</dbReference>
<dbReference type="Pfam" id="PF01048">
    <property type="entry name" value="PNP_UDP_1"/>
    <property type="match status" value="1"/>
</dbReference>
<dbReference type="InterPro" id="IPR035994">
    <property type="entry name" value="Nucleoside_phosphorylase_sf"/>
</dbReference>
<comment type="caution">
    <text evidence="5">Lacks conserved residue(s) required for the propagation of feature annotation.</text>
</comment>
<dbReference type="SUPFAM" id="SSF53167">
    <property type="entry name" value="Purine and uridine phosphorylases"/>
    <property type="match status" value="1"/>
</dbReference>
<keyword evidence="2 5" id="KW-0328">Glycosyltransferase</keyword>
<dbReference type="RefSeq" id="WP_078501238.1">
    <property type="nucleotide sequence ID" value="NZ_MSZX01000009.1"/>
</dbReference>
<evidence type="ECO:0000256" key="3">
    <source>
        <dbReference type="ARBA" id="ARBA00022679"/>
    </source>
</evidence>
<evidence type="ECO:0000313" key="8">
    <source>
        <dbReference type="Proteomes" id="UP000190188"/>
    </source>
</evidence>
<evidence type="ECO:0000256" key="1">
    <source>
        <dbReference type="ARBA" id="ARBA00010456"/>
    </source>
</evidence>
<dbReference type="NCBIfam" id="NF004489">
    <property type="entry name" value="PRK05819.1"/>
    <property type="match status" value="1"/>
</dbReference>
<evidence type="ECO:0000256" key="5">
    <source>
        <dbReference type="HAMAP-Rule" id="MF_01627"/>
    </source>
</evidence>
<proteinExistence type="inferred from homology"/>
<dbReference type="InterPro" id="IPR004402">
    <property type="entry name" value="DeoD-type"/>
</dbReference>
<feature type="domain" description="Nucleoside phosphorylase" evidence="6">
    <location>
        <begin position="16"/>
        <end position="227"/>
    </location>
</feature>
<feature type="binding site" description="in other chain" evidence="5">
    <location>
        <position position="24"/>
    </location>
    <ligand>
        <name>phosphate</name>
        <dbReference type="ChEBI" id="CHEBI:43474"/>
        <note>ligand shared between dimeric partners</note>
    </ligand>
</feature>
<dbReference type="Proteomes" id="UP000190188">
    <property type="component" value="Unassembled WGS sequence"/>
</dbReference>
<feature type="binding site" description="in other chain" evidence="5">
    <location>
        <begin position="203"/>
        <end position="204"/>
    </location>
    <ligand>
        <name>a purine D-ribonucleoside</name>
        <dbReference type="ChEBI" id="CHEBI:142355"/>
        <note>ligand shared between dimeric partners</note>
    </ligand>
</feature>
<dbReference type="GO" id="GO:0006152">
    <property type="term" value="P:purine nucleoside catabolic process"/>
    <property type="evidence" value="ECO:0007669"/>
    <property type="project" value="TreeGrafter"/>
</dbReference>
<dbReference type="GO" id="GO:0004731">
    <property type="term" value="F:purine-nucleoside phosphorylase activity"/>
    <property type="evidence" value="ECO:0007669"/>
    <property type="project" value="UniProtKB-UniRule"/>
</dbReference>